<dbReference type="PANTHER" id="PTHR40274:SF3">
    <property type="entry name" value="VIRGINIAMYCIN B LYASE"/>
    <property type="match status" value="1"/>
</dbReference>
<comment type="caution">
    <text evidence="1">The sequence shown here is derived from an EMBL/GenBank/DDBJ whole genome shotgun (WGS) entry which is preliminary data.</text>
</comment>
<dbReference type="AlphaFoldDB" id="A0A6N6MJ00"/>
<dbReference type="PANTHER" id="PTHR40274">
    <property type="entry name" value="VIRGINIAMYCIN B LYASE"/>
    <property type="match status" value="1"/>
</dbReference>
<dbReference type="EMBL" id="VZZJ01000039">
    <property type="protein sequence ID" value="KAB1069494.1"/>
    <property type="molecule type" value="Genomic_DNA"/>
</dbReference>
<keyword evidence="2" id="KW-1185">Reference proteome</keyword>
<reference evidence="1 2" key="1">
    <citation type="submission" date="2019-09" db="EMBL/GenBank/DDBJ databases">
        <title>YIM 132548 draft genome.</title>
        <authorList>
            <person name="Jiang L."/>
        </authorList>
    </citation>
    <scope>NUCLEOTIDE SEQUENCE [LARGE SCALE GENOMIC DNA]</scope>
    <source>
        <strain evidence="1 2">YIM 132548</strain>
    </source>
</reference>
<evidence type="ECO:0000313" key="1">
    <source>
        <dbReference type="EMBL" id="KAB1069494.1"/>
    </source>
</evidence>
<dbReference type="InterPro" id="IPR051344">
    <property type="entry name" value="Vgb"/>
</dbReference>
<sequence length="314" mass="32193">MICLGLAIAISDAAAAEAESSSVALPGDAVYPESVTATSDGTFYVSSFASGGVIRVRPGEAQGEIWIKPGAFGTRSTFGVLADERSNTLWVCSNDLSALGVPGPSDVPGSALKAFDLKSGEGRLSIPLPTPALCNDIALAPDGTGYVTNTAAPQILRLKPGDHAFEVFATDPRFGPNGKGAGLDGIAFGQDGDLYVNTFSKAELFRVEVKDGAAGRITQLTPSRALKMADGLRPAGDGSFLMAEGGGSLDRVTIVGDAAKIETLHDGIAGGATGVAKVGDTAWVTEGQLAYLLDPSKKGGTPPLPFRIFPVRLK</sequence>
<organism evidence="1 2">
    <name type="scientific">Methylobacterium planeticum</name>
    <dbReference type="NCBI Taxonomy" id="2615211"/>
    <lineage>
        <taxon>Bacteria</taxon>
        <taxon>Pseudomonadati</taxon>
        <taxon>Pseudomonadota</taxon>
        <taxon>Alphaproteobacteria</taxon>
        <taxon>Hyphomicrobiales</taxon>
        <taxon>Methylobacteriaceae</taxon>
        <taxon>Methylobacterium</taxon>
    </lineage>
</organism>
<accession>A0A6N6MJ00</accession>
<protein>
    <recommendedName>
        <fullName evidence="3">SMP-30/gluconolactonase/LRE family protein</fullName>
    </recommendedName>
</protein>
<name>A0A6N6MJ00_9HYPH</name>
<evidence type="ECO:0000313" key="2">
    <source>
        <dbReference type="Proteomes" id="UP000441523"/>
    </source>
</evidence>
<gene>
    <name evidence="1" type="ORF">F6X51_25270</name>
</gene>
<dbReference type="InterPro" id="IPR011042">
    <property type="entry name" value="6-blade_b-propeller_TolB-like"/>
</dbReference>
<dbReference type="SUPFAM" id="SSF63829">
    <property type="entry name" value="Calcium-dependent phosphotriesterase"/>
    <property type="match status" value="1"/>
</dbReference>
<dbReference type="Gene3D" id="2.120.10.30">
    <property type="entry name" value="TolB, C-terminal domain"/>
    <property type="match status" value="1"/>
</dbReference>
<proteinExistence type="predicted"/>
<dbReference type="Proteomes" id="UP000441523">
    <property type="component" value="Unassembled WGS sequence"/>
</dbReference>
<evidence type="ECO:0008006" key="3">
    <source>
        <dbReference type="Google" id="ProtNLM"/>
    </source>
</evidence>